<reference evidence="1" key="1">
    <citation type="submission" date="2024-03" db="EMBL/GenBank/DDBJ databases">
        <title>Diverse circular DNA viruses in blood, oral, and fecal samples of captive lemurs.</title>
        <authorList>
            <person name="Paietta E.N."/>
            <person name="Kraberger S."/>
            <person name="Lund M.C."/>
            <person name="Custer J.M."/>
            <person name="Vargas K.M."/>
            <person name="Ehmke E.E."/>
            <person name="Yoder A.D."/>
            <person name="Varsani A."/>
        </authorList>
    </citation>
    <scope>NUCLEOTIDE SEQUENCE</scope>
    <source>
        <strain evidence="1">Duke_21_1</strain>
    </source>
</reference>
<dbReference type="EMBL" id="PP511379">
    <property type="protein sequence ID" value="XCD03693.1"/>
    <property type="molecule type" value="Genomic_DNA"/>
</dbReference>
<protein>
    <submittedName>
        <fullName evidence="1">Uncharacterized protein</fullName>
    </submittedName>
</protein>
<accession>A0AAU8AX67</accession>
<evidence type="ECO:0000313" key="1">
    <source>
        <dbReference type="EMBL" id="XCD03693.1"/>
    </source>
</evidence>
<organism evidence="1">
    <name type="scientific">Dulem virus 40</name>
    <dbReference type="NCBI Taxonomy" id="3145758"/>
    <lineage>
        <taxon>Viruses</taxon>
        <taxon>Duplodnaviria</taxon>
        <taxon>Heunggongvirae</taxon>
        <taxon>Uroviricota</taxon>
        <taxon>Caudoviricetes</taxon>
    </lineage>
</organism>
<sequence>MNVTKTNYGLLVTIPEQHDTNGDLLNSEFAYQLRQVRTINDNDPDEQPLINALEKGEKRDTAKFLKLAEEMERLFKQLRTREDWQAWEESHGDFNRLYHDRLDKLAEKINSYAFTYAEHSKHGYCI</sequence>
<name>A0AAU8AX67_9CAUD</name>
<proteinExistence type="predicted"/>